<accession>A0A2T0V538</accession>
<evidence type="ECO:0000256" key="3">
    <source>
        <dbReference type="ARBA" id="ARBA00022475"/>
    </source>
</evidence>
<evidence type="ECO:0000256" key="5">
    <source>
        <dbReference type="ARBA" id="ARBA00022989"/>
    </source>
</evidence>
<organism evidence="8 9">
    <name type="scientific">Vreelandella songnenensis</name>
    <dbReference type="NCBI Taxonomy" id="1176243"/>
    <lineage>
        <taxon>Bacteria</taxon>
        <taxon>Pseudomonadati</taxon>
        <taxon>Pseudomonadota</taxon>
        <taxon>Gammaproteobacteria</taxon>
        <taxon>Oceanospirillales</taxon>
        <taxon>Halomonadaceae</taxon>
        <taxon>Vreelandella</taxon>
    </lineage>
</organism>
<name>A0A2T0V538_9GAMM</name>
<evidence type="ECO:0000256" key="7">
    <source>
        <dbReference type="SAM" id="Phobius"/>
    </source>
</evidence>
<keyword evidence="9" id="KW-1185">Reference proteome</keyword>
<feature type="transmembrane region" description="Helical" evidence="7">
    <location>
        <begin position="63"/>
        <end position="85"/>
    </location>
</feature>
<feature type="transmembrane region" description="Helical" evidence="7">
    <location>
        <begin position="6"/>
        <end position="26"/>
    </location>
</feature>
<evidence type="ECO:0000256" key="6">
    <source>
        <dbReference type="ARBA" id="ARBA00023136"/>
    </source>
</evidence>
<reference evidence="8 9" key="1">
    <citation type="submission" date="2018-03" db="EMBL/GenBank/DDBJ databases">
        <title>Genomic Encyclopedia of Type Strains, Phase III (KMG-III): the genomes of soil and plant-associated and newly described type strains.</title>
        <authorList>
            <person name="Whitman W."/>
        </authorList>
    </citation>
    <scope>NUCLEOTIDE SEQUENCE [LARGE SCALE GENOMIC DNA]</scope>
    <source>
        <strain evidence="8 9">CGMCC 1.12152</strain>
    </source>
</reference>
<feature type="transmembrane region" description="Helical" evidence="7">
    <location>
        <begin position="231"/>
        <end position="250"/>
    </location>
</feature>
<evidence type="ECO:0000256" key="1">
    <source>
        <dbReference type="ARBA" id="ARBA00004141"/>
    </source>
</evidence>
<dbReference type="OrthoDB" id="9810457at2"/>
<evidence type="ECO:0000256" key="2">
    <source>
        <dbReference type="ARBA" id="ARBA00022448"/>
    </source>
</evidence>
<feature type="transmembrane region" description="Helical" evidence="7">
    <location>
        <begin position="97"/>
        <end position="120"/>
    </location>
</feature>
<dbReference type="PANTHER" id="PTHR36838:SF1">
    <property type="entry name" value="SLR1864 PROTEIN"/>
    <property type="match status" value="1"/>
</dbReference>
<dbReference type="GO" id="GO:0055085">
    <property type="term" value="P:transmembrane transport"/>
    <property type="evidence" value="ECO:0007669"/>
    <property type="project" value="InterPro"/>
</dbReference>
<keyword evidence="3" id="KW-1003">Cell membrane</keyword>
<evidence type="ECO:0000256" key="4">
    <source>
        <dbReference type="ARBA" id="ARBA00022692"/>
    </source>
</evidence>
<feature type="transmembrane region" description="Helical" evidence="7">
    <location>
        <begin position="256"/>
        <end position="276"/>
    </location>
</feature>
<dbReference type="GO" id="GO:0016020">
    <property type="term" value="C:membrane"/>
    <property type="evidence" value="ECO:0007669"/>
    <property type="project" value="UniProtKB-SubCell"/>
</dbReference>
<dbReference type="Pfam" id="PF03547">
    <property type="entry name" value="Mem_trans"/>
    <property type="match status" value="1"/>
</dbReference>
<comment type="caution">
    <text evidence="8">The sequence shown here is derived from an EMBL/GenBank/DDBJ whole genome shotgun (WGS) entry which is preliminary data.</text>
</comment>
<dbReference type="PANTHER" id="PTHR36838">
    <property type="entry name" value="AUXIN EFFLUX CARRIER FAMILY PROTEIN"/>
    <property type="match status" value="1"/>
</dbReference>
<dbReference type="InterPro" id="IPR004776">
    <property type="entry name" value="Mem_transp_PIN-like"/>
</dbReference>
<feature type="transmembrane region" description="Helical" evidence="7">
    <location>
        <begin position="38"/>
        <end position="57"/>
    </location>
</feature>
<feature type="transmembrane region" description="Helical" evidence="7">
    <location>
        <begin position="199"/>
        <end position="219"/>
    </location>
</feature>
<evidence type="ECO:0000313" key="9">
    <source>
        <dbReference type="Proteomes" id="UP000237647"/>
    </source>
</evidence>
<dbReference type="Proteomes" id="UP000237647">
    <property type="component" value="Unassembled WGS sequence"/>
</dbReference>
<gene>
    <name evidence="8" type="ORF">B0H98_103235</name>
</gene>
<proteinExistence type="predicted"/>
<dbReference type="EMBL" id="PVTK01000003">
    <property type="protein sequence ID" value="PRY65292.1"/>
    <property type="molecule type" value="Genomic_DNA"/>
</dbReference>
<dbReference type="RefSeq" id="WP_106374465.1">
    <property type="nucleotide sequence ID" value="NZ_PVTK01000003.1"/>
</dbReference>
<comment type="subcellular location">
    <subcellularLocation>
        <location evidence="1">Membrane</location>
        <topology evidence="1">Multi-pass membrane protein</topology>
    </subcellularLocation>
</comment>
<evidence type="ECO:0000313" key="8">
    <source>
        <dbReference type="EMBL" id="PRY65292.1"/>
    </source>
</evidence>
<feature type="transmembrane region" description="Helical" evidence="7">
    <location>
        <begin position="167"/>
        <end position="184"/>
    </location>
</feature>
<dbReference type="AlphaFoldDB" id="A0A2T0V538"/>
<keyword evidence="6 7" id="KW-0472">Membrane</keyword>
<protein>
    <recommendedName>
        <fullName evidence="10">Permease</fullName>
    </recommendedName>
</protein>
<sequence>MLDVAAIITPIFLLIGVGYLATWWHIISGEQMQGVSRFVLYIALPALLIRAITQNPLEEVFNIRYLLAYGLGSLGVFTAALFYIVRLKRQPLSVGSLGALGMSVSNSAFSGYPVAVMVIGPPAANFLALSMIIENLFIIPLALVLAEVGRQSGQGVVATLRHTLKQLTRNPILIGLALGVTIAVTDTHLPAPVLKAVDMLANAAGPAALFAIGGALYGLKVRGVAAEVGEIVTGKLIIHPLCVGTCLWLIAGSDPLLLAGGLLFAGAPMASIYPLLGQRYGMGNVAAGALLAATLASFLTLSVMIGLMGCFGTLG</sequence>
<keyword evidence="4 7" id="KW-0812">Transmembrane</keyword>
<evidence type="ECO:0008006" key="10">
    <source>
        <dbReference type="Google" id="ProtNLM"/>
    </source>
</evidence>
<feature type="transmembrane region" description="Helical" evidence="7">
    <location>
        <begin position="126"/>
        <end position="146"/>
    </location>
</feature>
<keyword evidence="5 7" id="KW-1133">Transmembrane helix</keyword>
<keyword evidence="2" id="KW-0813">Transport</keyword>
<feature type="transmembrane region" description="Helical" evidence="7">
    <location>
        <begin position="288"/>
        <end position="314"/>
    </location>
</feature>